<accession>A0A939PLM7</accession>
<reference evidence="1" key="1">
    <citation type="submission" date="2021-03" db="EMBL/GenBank/DDBJ databases">
        <authorList>
            <person name="Kanchanasin P."/>
            <person name="Saeng-In P."/>
            <person name="Phongsopitanun W."/>
            <person name="Yuki M."/>
            <person name="Kudo T."/>
            <person name="Ohkuma M."/>
            <person name="Tanasupawat S."/>
        </authorList>
    </citation>
    <scope>NUCLEOTIDE SEQUENCE</scope>
    <source>
        <strain evidence="1">GKU 128</strain>
    </source>
</reference>
<dbReference type="SUPFAM" id="SSF52540">
    <property type="entry name" value="P-loop containing nucleoside triphosphate hydrolases"/>
    <property type="match status" value="1"/>
</dbReference>
<dbReference type="RefSeq" id="WP_208260047.1">
    <property type="nucleotide sequence ID" value="NZ_JAGEOJ010000015.1"/>
</dbReference>
<comment type="caution">
    <text evidence="1">The sequence shown here is derived from an EMBL/GenBank/DDBJ whole genome shotgun (WGS) entry which is preliminary data.</text>
</comment>
<dbReference type="PRINTS" id="PR00364">
    <property type="entry name" value="DISEASERSIST"/>
</dbReference>
<evidence type="ECO:0000313" key="1">
    <source>
        <dbReference type="EMBL" id="MBO2452159.1"/>
    </source>
</evidence>
<dbReference type="PANTHER" id="PTHR47691:SF3">
    <property type="entry name" value="HTH-TYPE TRANSCRIPTIONAL REGULATOR RV0890C-RELATED"/>
    <property type="match status" value="1"/>
</dbReference>
<name>A0A939PLM7_9ACTN</name>
<dbReference type="AlphaFoldDB" id="A0A939PLM7"/>
<dbReference type="PANTHER" id="PTHR47691">
    <property type="entry name" value="REGULATOR-RELATED"/>
    <property type="match status" value="1"/>
</dbReference>
<gene>
    <name evidence="1" type="ORF">J4573_34075</name>
</gene>
<dbReference type="EMBL" id="JAGEOJ010000015">
    <property type="protein sequence ID" value="MBO2452159.1"/>
    <property type="molecule type" value="Genomic_DNA"/>
</dbReference>
<protein>
    <submittedName>
        <fullName evidence="1">Uncharacterized protein</fullName>
    </submittedName>
</protein>
<sequence>MQLQAGGPARAGMLFGRAGERKRIANLLADVPLVTITGFPGVGKTAMALDVAAFTLASFPDCVRPVSLSELADPGLVPHAIGLALDLPERLDRTRLASLIDQLRDRRALLVLDNCEHLTLPCADAAGALLASCPGLRIIATSRRPLNMVGEHVMTLQPLRDGDAVNLFFARARAAVPGLRVTSADLKEATVLCRKLDGIPLAIELAAERLAFSTVARLSADLDRITLHDLGNGGPERHDSLVHAIGWSHQIATPAQRLLWARLSVFPGTFGTSDAASVCAGHALPEDQIEETLLDLADSALLRVDHAPEGGISYRMPRVVSAYGAHMLQLLGEEAEFRDRYVQWRSGTANGGTGGTADLG</sequence>
<dbReference type="Proteomes" id="UP000669179">
    <property type="component" value="Unassembled WGS sequence"/>
</dbReference>
<proteinExistence type="predicted"/>
<evidence type="ECO:0000313" key="2">
    <source>
        <dbReference type="Proteomes" id="UP000669179"/>
    </source>
</evidence>
<dbReference type="Gene3D" id="3.40.50.300">
    <property type="entry name" value="P-loop containing nucleotide triphosphate hydrolases"/>
    <property type="match status" value="1"/>
</dbReference>
<dbReference type="InterPro" id="IPR027417">
    <property type="entry name" value="P-loop_NTPase"/>
</dbReference>
<keyword evidence="2" id="KW-1185">Reference proteome</keyword>
<organism evidence="1 2">
    <name type="scientific">Actinomadura barringtoniae</name>
    <dbReference type="NCBI Taxonomy" id="1427535"/>
    <lineage>
        <taxon>Bacteria</taxon>
        <taxon>Bacillati</taxon>
        <taxon>Actinomycetota</taxon>
        <taxon>Actinomycetes</taxon>
        <taxon>Streptosporangiales</taxon>
        <taxon>Thermomonosporaceae</taxon>
        <taxon>Actinomadura</taxon>
    </lineage>
</organism>
<dbReference type="GO" id="GO:0043531">
    <property type="term" value="F:ADP binding"/>
    <property type="evidence" value="ECO:0007669"/>
    <property type="project" value="InterPro"/>
</dbReference>